<dbReference type="PIRSF" id="PIRSF005719">
    <property type="entry name" value="SMC"/>
    <property type="match status" value="1"/>
</dbReference>
<dbReference type="Proteomes" id="UP000241769">
    <property type="component" value="Unassembled WGS sequence"/>
</dbReference>
<dbReference type="GO" id="GO:0016887">
    <property type="term" value="F:ATP hydrolysis activity"/>
    <property type="evidence" value="ECO:0007669"/>
    <property type="project" value="InterPro"/>
</dbReference>
<comment type="similarity">
    <text evidence="2">Belongs to the SMC family. SMC4 subfamily.</text>
</comment>
<evidence type="ECO:0000313" key="15">
    <source>
        <dbReference type="EMBL" id="PRP89023.1"/>
    </source>
</evidence>
<keyword evidence="5" id="KW-0498">Mitosis</keyword>
<evidence type="ECO:0000313" key="16">
    <source>
        <dbReference type="Proteomes" id="UP000241769"/>
    </source>
</evidence>
<feature type="coiled-coil region" evidence="12">
    <location>
        <begin position="400"/>
        <end position="434"/>
    </location>
</feature>
<dbReference type="SUPFAM" id="SSF75553">
    <property type="entry name" value="Smc hinge domain"/>
    <property type="match status" value="1"/>
</dbReference>
<dbReference type="InterPro" id="IPR027417">
    <property type="entry name" value="P-loop_NTPase"/>
</dbReference>
<evidence type="ECO:0000256" key="10">
    <source>
        <dbReference type="ARBA" id="ARBA00023306"/>
    </source>
</evidence>
<dbReference type="Gene3D" id="3.30.70.1620">
    <property type="match status" value="1"/>
</dbReference>
<protein>
    <recommendedName>
        <fullName evidence="11">Structural maintenance of chromosomes protein</fullName>
    </recommendedName>
</protein>
<evidence type="ECO:0000256" key="3">
    <source>
        <dbReference type="ARBA" id="ARBA00022618"/>
    </source>
</evidence>
<evidence type="ECO:0000256" key="12">
    <source>
        <dbReference type="SAM" id="Coils"/>
    </source>
</evidence>
<evidence type="ECO:0000256" key="13">
    <source>
        <dbReference type="SAM" id="MobiDB-lite"/>
    </source>
</evidence>
<evidence type="ECO:0000256" key="11">
    <source>
        <dbReference type="PIRNR" id="PIRNR005719"/>
    </source>
</evidence>
<feature type="domain" description="SMC hinge" evidence="14">
    <location>
        <begin position="739"/>
        <end position="855"/>
    </location>
</feature>
<evidence type="ECO:0000256" key="2">
    <source>
        <dbReference type="ARBA" id="ARBA00006005"/>
    </source>
</evidence>
<evidence type="ECO:0000256" key="4">
    <source>
        <dbReference type="ARBA" id="ARBA00022741"/>
    </source>
</evidence>
<feature type="region of interest" description="Disordered" evidence="13">
    <location>
        <begin position="1"/>
        <end position="205"/>
    </location>
</feature>
<comment type="caution">
    <text evidence="15">The sequence shown here is derived from an EMBL/GenBank/DDBJ whole genome shotgun (WGS) entry which is preliminary data.</text>
</comment>
<keyword evidence="7 12" id="KW-0175">Coiled coil</keyword>
<dbReference type="InterPro" id="IPR024704">
    <property type="entry name" value="SMC"/>
</dbReference>
<evidence type="ECO:0000256" key="7">
    <source>
        <dbReference type="ARBA" id="ARBA00023054"/>
    </source>
</evidence>
<evidence type="ECO:0000256" key="1">
    <source>
        <dbReference type="ARBA" id="ARBA00004123"/>
    </source>
</evidence>
<dbReference type="InterPro" id="IPR010935">
    <property type="entry name" value="SMC_hinge"/>
</dbReference>
<dbReference type="Gene3D" id="1.20.5.340">
    <property type="match status" value="1"/>
</dbReference>
<keyword evidence="10" id="KW-0131">Cell cycle</keyword>
<feature type="coiled-coil region" evidence="12">
    <location>
        <begin position="1223"/>
        <end position="1264"/>
    </location>
</feature>
<keyword evidence="6" id="KW-0067">ATP-binding</keyword>
<dbReference type="Gene3D" id="1.20.1060.20">
    <property type="match status" value="1"/>
</dbReference>
<dbReference type="GO" id="GO:0007076">
    <property type="term" value="P:mitotic chromosome condensation"/>
    <property type="evidence" value="ECO:0007669"/>
    <property type="project" value="TreeGrafter"/>
</dbReference>
<dbReference type="Pfam" id="PF02463">
    <property type="entry name" value="SMC_N"/>
    <property type="match status" value="1"/>
</dbReference>
<dbReference type="PANTHER" id="PTHR18937">
    <property type="entry name" value="STRUCTURAL MAINTENANCE OF CHROMOSOMES SMC FAMILY MEMBER"/>
    <property type="match status" value="1"/>
</dbReference>
<accession>A0A2P6NYI7</accession>
<gene>
    <name evidence="15" type="ORF">PROFUN_02301</name>
</gene>
<dbReference type="GO" id="GO:0000796">
    <property type="term" value="C:condensin complex"/>
    <property type="evidence" value="ECO:0007669"/>
    <property type="project" value="TreeGrafter"/>
</dbReference>
<feature type="compositionally biased region" description="Basic and acidic residues" evidence="13">
    <location>
        <begin position="1171"/>
        <end position="1181"/>
    </location>
</feature>
<dbReference type="STRING" id="1890364.A0A2P6NYI7"/>
<keyword evidence="16" id="KW-1185">Reference proteome</keyword>
<proteinExistence type="inferred from homology"/>
<feature type="region of interest" description="Disordered" evidence="13">
    <location>
        <begin position="1158"/>
        <end position="1189"/>
    </location>
</feature>
<feature type="coiled-coil region" evidence="12">
    <location>
        <begin position="471"/>
        <end position="522"/>
    </location>
</feature>
<dbReference type="SUPFAM" id="SSF52540">
    <property type="entry name" value="P-loop containing nucleoside triphosphate hydrolases"/>
    <property type="match status" value="2"/>
</dbReference>
<feature type="compositionally biased region" description="Polar residues" evidence="13">
    <location>
        <begin position="1160"/>
        <end position="1169"/>
    </location>
</feature>
<dbReference type="Pfam" id="PF06470">
    <property type="entry name" value="SMC_hinge"/>
    <property type="match status" value="1"/>
</dbReference>
<organism evidence="15 16">
    <name type="scientific">Planoprotostelium fungivorum</name>
    <dbReference type="NCBI Taxonomy" id="1890364"/>
    <lineage>
        <taxon>Eukaryota</taxon>
        <taxon>Amoebozoa</taxon>
        <taxon>Evosea</taxon>
        <taxon>Variosea</taxon>
        <taxon>Cavosteliida</taxon>
        <taxon>Cavosteliaceae</taxon>
        <taxon>Planoprotostelium</taxon>
    </lineage>
</organism>
<feature type="compositionally biased region" description="Basic residues" evidence="13">
    <location>
        <begin position="90"/>
        <end position="114"/>
    </location>
</feature>
<evidence type="ECO:0000256" key="5">
    <source>
        <dbReference type="ARBA" id="ARBA00022776"/>
    </source>
</evidence>
<evidence type="ECO:0000256" key="9">
    <source>
        <dbReference type="ARBA" id="ARBA00023242"/>
    </source>
</evidence>
<dbReference type="SMART" id="SM00968">
    <property type="entry name" value="SMC_hinge"/>
    <property type="match status" value="1"/>
</dbReference>
<dbReference type="Gene3D" id="1.10.287.1490">
    <property type="match status" value="1"/>
</dbReference>
<dbReference type="OrthoDB" id="5575062at2759"/>
<dbReference type="PANTHER" id="PTHR18937:SF172">
    <property type="entry name" value="STRUCTURAL MAINTENANCE OF CHROMOSOMES PROTEIN"/>
    <property type="match status" value="1"/>
</dbReference>
<dbReference type="GO" id="GO:0051301">
    <property type="term" value="P:cell division"/>
    <property type="evidence" value="ECO:0007669"/>
    <property type="project" value="UniProtKB-KW"/>
</dbReference>
<dbReference type="InterPro" id="IPR003395">
    <property type="entry name" value="RecF/RecN/SMC_N"/>
</dbReference>
<dbReference type="FunFam" id="3.40.50.300:FF:000481">
    <property type="entry name" value="Structural maintenance of chromosomes 4"/>
    <property type="match status" value="1"/>
</dbReference>
<comment type="subcellular location">
    <subcellularLocation>
        <location evidence="1 11">Nucleus</location>
    </subcellularLocation>
</comment>
<evidence type="ECO:0000256" key="6">
    <source>
        <dbReference type="ARBA" id="ARBA00022840"/>
    </source>
</evidence>
<keyword evidence="3" id="KW-0132">Cell division</keyword>
<dbReference type="FunCoup" id="A0A2P6NYI7">
    <property type="interactions" value="629"/>
</dbReference>
<evidence type="ECO:0000259" key="14">
    <source>
        <dbReference type="SMART" id="SM00968"/>
    </source>
</evidence>
<sequence length="1444" mass="164292">MPPKKKRVVESSSDEEDMKSKTAAPSVEESDSEEELPTKKKVAAKSKAAAKKQSPKKKVVEQSSDEESDDQREVVKSSESEEDEEETKPPPKKTAKTAAVKKTKPTKQSKKPVKKSAASQKKTPSPVLEEEEEEEELPKSSGRSAKTSTARKEEESEEEEEKSSQKEKVKSTQVKITYEEDFMLESTPKTAPSVSQAQSDPDKPKSRLMIPRMVLENFKSYAGVQDIGPFHKCFSSVVGPNGSGKSNVIDAMLFVFGKRAKQLRHNKVSELIHRSEKHPNLSYCKVSVHFQMIIDKDGDEYDIVPGSEFVVTRTGFDNNSSKYHINDKAAKWEEVSLLLRSNGIDLDHNRFLILQGEVEQIAMMKPKAQTPHDEGMLEYLEDIIGTSKYVPLIQEQESHLETAEGERNERLSRLKHAEKEVEGLESSKIEAEEFLKREREVIDKKFVLYQLRRQTAEEETAKVVSERNAVQAKLDAEKEKASKGMEELEEIEKQMKKARAQYEKVQKEMLDAKAEFAVYERKDIKYREEIKHLKGREKKITDTIAAENKKINEKTHGLQRNRDDIERFEAEKVKLTKESEKASKALDAIYASLQSETAEFQRELEERQTELAPYSTKYNEISAEFNLKKAELDLLVEKASAGKKKLENVQAKISDLEASGPKREAELKEIKETVKQNKVELPKAIKELEQVVAQEKVLTEETRDLRGRLEENRRLTQESSKNNRLVNSVMEASRSGKLKGVHGRLGDLGTISSRYDVAISTCCPGLNNIVVEKTEDGEKCLEFLRQNNLGVATFLILDKMERLSRKARDPFSCPDESERIFDLVKPKDDSYINVFYHALGDTLVCQGIDVATKIGYGRGSDKKRHRVVTLEGQLIELSGAMSGGGNQVMSGGMKASLSTGMSEKDLKKLEAQYEDKAAELSRLRVRRQELDQRIDELRVNINRMETDIHKIQMDVQSYGTRIKELEDQLPGLKDEAKVDPEADKEIKGKQKKLDAMSLEVEKCRKSMRKIEEKAEAIQEEIMNVGGVRLQAQKAKADGLSEQIDLLDSNTIKANVQIKAMEKAIKNAEQSLENLEGEKLRVGEELERVRGESKEAEGEAEKVVEAYKRIETVMEKKTEEMKDMRDQVEEKRKGVDKFRALEVDLTVQIDNLDKVVKKAQGESQRQTQKMSELVKQKERTKIDEEDEDEPMPVLDDEQLEKYDEEEIEGEIAKMEESLSKMKPNMNAIREYRKKEKEYRDKTKELEEASLRRDQVRRAYDALRKKRLDEFMAGYGEVTRRLKEMYQMITLGGDAELELVDSCDPFSEGILFSVRPPKKSWKNISNLSGGEKTLSSLALVFALHHYRPTPLYVMDEIDAALDFKNVSIVAHYIKERTKDAQFIIISLRNYMFELANHLVGIYKTNNCTKSVTIDPNGFGGVKLVEPSGEVLDSTPKTSKEREAVTA</sequence>
<evidence type="ECO:0000256" key="8">
    <source>
        <dbReference type="ARBA" id="ARBA00023067"/>
    </source>
</evidence>
<reference evidence="15 16" key="1">
    <citation type="journal article" date="2018" name="Genome Biol. Evol.">
        <title>Multiple Roots of Fruiting Body Formation in Amoebozoa.</title>
        <authorList>
            <person name="Hillmann F."/>
            <person name="Forbes G."/>
            <person name="Novohradska S."/>
            <person name="Ferling I."/>
            <person name="Riege K."/>
            <person name="Groth M."/>
            <person name="Westermann M."/>
            <person name="Marz M."/>
            <person name="Spaller T."/>
            <person name="Winckler T."/>
            <person name="Schaap P."/>
            <person name="Glockner G."/>
        </authorList>
    </citation>
    <scope>NUCLEOTIDE SEQUENCE [LARGE SCALE GENOMIC DNA]</scope>
    <source>
        <strain evidence="15 16">Jena</strain>
    </source>
</reference>
<dbReference type="GO" id="GO:0005524">
    <property type="term" value="F:ATP binding"/>
    <property type="evidence" value="ECO:0007669"/>
    <property type="project" value="UniProtKB-KW"/>
</dbReference>
<dbReference type="EMBL" id="MDYQ01000006">
    <property type="protein sequence ID" value="PRP89023.1"/>
    <property type="molecule type" value="Genomic_DNA"/>
</dbReference>
<feature type="coiled-coil region" evidence="12">
    <location>
        <begin position="558"/>
        <end position="610"/>
    </location>
</feature>
<dbReference type="InterPro" id="IPR036277">
    <property type="entry name" value="SMC_hinge_sf"/>
</dbReference>
<dbReference type="InParanoid" id="A0A2P6NYI7"/>
<feature type="compositionally biased region" description="Basic residues" evidence="13">
    <location>
        <begin position="39"/>
        <end position="57"/>
    </location>
</feature>
<feature type="compositionally biased region" description="Polar residues" evidence="13">
    <location>
        <begin position="187"/>
        <end position="199"/>
    </location>
</feature>
<dbReference type="Gene3D" id="3.40.50.300">
    <property type="entry name" value="P-loop containing nucleotide triphosphate hydrolases"/>
    <property type="match status" value="2"/>
</dbReference>
<dbReference type="FunFam" id="3.40.50.300:FF:000585">
    <property type="entry name" value="Structural maintenance of chromosomes 4"/>
    <property type="match status" value="1"/>
</dbReference>
<dbReference type="GO" id="GO:0005634">
    <property type="term" value="C:nucleus"/>
    <property type="evidence" value="ECO:0007669"/>
    <property type="project" value="UniProtKB-SubCell"/>
</dbReference>
<name>A0A2P6NYI7_9EUKA</name>
<keyword evidence="9 11" id="KW-0539">Nucleus</keyword>
<keyword evidence="4" id="KW-0547">Nucleotide-binding</keyword>
<keyword evidence="8" id="KW-0226">DNA condensation</keyword>